<proteinExistence type="predicted"/>
<dbReference type="AlphaFoldDB" id="A0A1W1WUH6"/>
<feature type="signal peptide" evidence="1">
    <location>
        <begin position="1"/>
        <end position="20"/>
    </location>
</feature>
<organism evidence="2 3">
    <name type="scientific">Nitratiruptor tergarcus DSM 16512</name>
    <dbReference type="NCBI Taxonomy" id="1069081"/>
    <lineage>
        <taxon>Bacteria</taxon>
        <taxon>Pseudomonadati</taxon>
        <taxon>Campylobacterota</taxon>
        <taxon>Epsilonproteobacteria</taxon>
        <taxon>Nautiliales</taxon>
        <taxon>Nitratiruptoraceae</taxon>
        <taxon>Nitratiruptor</taxon>
    </lineage>
</organism>
<sequence>MLKKLAYTLLAIGAISLVYADSNAKEYCQQHGGIWADGVCLSQTYTSSQPNYHNSDSNIVYALKSREIKIQGYFANFGQGAYDWIYRPVGGGLYKLNGLDPDTGYFQWTDLTKKFVSVSVKQGKIVIGDSNENQNSNIVNTLKNREIKIQGYFANFGQGAYDWIYRPVGGGLYKLNGLDPDTGYFQWTDLTKKFVSVSVKQGKIAIGNSTLGSPFPGL</sequence>
<feature type="chain" id="PRO_5012529091" evidence="1">
    <location>
        <begin position="21"/>
        <end position="218"/>
    </location>
</feature>
<protein>
    <submittedName>
        <fullName evidence="2">Uncharacterized protein</fullName>
    </submittedName>
</protein>
<dbReference type="Proteomes" id="UP000192602">
    <property type="component" value="Unassembled WGS sequence"/>
</dbReference>
<evidence type="ECO:0000256" key="1">
    <source>
        <dbReference type="SAM" id="SignalP"/>
    </source>
</evidence>
<accession>A0A1W1WUH6</accession>
<gene>
    <name evidence="2" type="ORF">SAMN05660197_1718</name>
</gene>
<keyword evidence="3" id="KW-1185">Reference proteome</keyword>
<dbReference type="STRING" id="1069081.SAMN05660197_1718"/>
<reference evidence="3" key="1">
    <citation type="submission" date="2017-04" db="EMBL/GenBank/DDBJ databases">
        <authorList>
            <person name="Varghese N."/>
            <person name="Submissions S."/>
        </authorList>
    </citation>
    <scope>NUCLEOTIDE SEQUENCE [LARGE SCALE GENOMIC DNA]</scope>
    <source>
        <strain evidence="3">DSM 16512</strain>
    </source>
</reference>
<keyword evidence="1" id="KW-0732">Signal</keyword>
<evidence type="ECO:0000313" key="2">
    <source>
        <dbReference type="EMBL" id="SMC09896.1"/>
    </source>
</evidence>
<dbReference type="EMBL" id="FWWZ01000001">
    <property type="protein sequence ID" value="SMC09896.1"/>
    <property type="molecule type" value="Genomic_DNA"/>
</dbReference>
<name>A0A1W1WUH6_9BACT</name>
<dbReference type="OrthoDB" id="9768177at2"/>
<evidence type="ECO:0000313" key="3">
    <source>
        <dbReference type="Proteomes" id="UP000192602"/>
    </source>
</evidence>
<dbReference type="RefSeq" id="WP_084276205.1">
    <property type="nucleotide sequence ID" value="NZ_AP026671.1"/>
</dbReference>